<evidence type="ECO:0000256" key="4">
    <source>
        <dbReference type="ARBA" id="ARBA00023125"/>
    </source>
</evidence>
<keyword evidence="6" id="KW-0539">Nucleus</keyword>
<feature type="domain" description="BZIP" evidence="9">
    <location>
        <begin position="158"/>
        <end position="221"/>
    </location>
</feature>
<feature type="compositionally biased region" description="Polar residues" evidence="8">
    <location>
        <begin position="274"/>
        <end position="295"/>
    </location>
</feature>
<name>A0A8B8MS77_9MYRT</name>
<sequence>MDAEGCSPSSADEEGSQEAAAADRLVKIELEAAEALADLAHFALRRSTGSSGGKWGSRAKGMKKRARSGSPPPQTPGPSALMAGPAGGPAARGADPPEEGAVLWEHQLENTSGNVVPEQVKAEEDTDVLNSGGNMCSTSYLSSGVGRSRHNPSEAEKEAKRLRRVLANRESARRTIRRRQALCEELTRRAAELTQENEKLKKGKESALREYQLLDTTNKHLKAQMAKSMTPEKEVTPPAEQRQVPTQMATPQANCPMLWYRSPFAPLFWPPVFQPTNTGQSQEGPPNTPDVSPSATVSAFCKLNTFREQENLTNASTPRPPVYLLPCPWFFTVPDPGSVQHQEASCCPKNKGDEDSAINQVSDSSSRTVTQTEESNSHVPIMVKSEAPSPTRCRIKNDLNEIPIESPSDGGDRDEEVTPTPALPSSIETGSSVKYENGISEDLATPDCEVISPSVSDASFVRKENHQELDAYTRKKLADAVAAAEARKRRKEITRLKSIHGRQCRLLC</sequence>
<dbReference type="CDD" id="cd14702">
    <property type="entry name" value="bZIP_plant_GBF1"/>
    <property type="match status" value="1"/>
</dbReference>
<feature type="region of interest" description="Disordered" evidence="8">
    <location>
        <begin position="228"/>
        <end position="247"/>
    </location>
</feature>
<dbReference type="KEGG" id="rarg:115726974"/>
<dbReference type="GO" id="GO:0005634">
    <property type="term" value="C:nucleus"/>
    <property type="evidence" value="ECO:0007669"/>
    <property type="project" value="UniProtKB-SubCell"/>
</dbReference>
<dbReference type="PANTHER" id="PTHR45967:SF28">
    <property type="entry name" value="BASIC-LEUCINE ZIPPER (BZIP) TRANSCRIPTION FACTOR FAMILY PROTEIN"/>
    <property type="match status" value="1"/>
</dbReference>
<dbReference type="RefSeq" id="XP_030512936.1">
    <property type="nucleotide sequence ID" value="XM_030657076.2"/>
</dbReference>
<evidence type="ECO:0000313" key="11">
    <source>
        <dbReference type="RefSeq" id="XP_030512936.1"/>
    </source>
</evidence>
<comment type="subcellular location">
    <subcellularLocation>
        <location evidence="1">Nucleus</location>
    </subcellularLocation>
</comment>
<dbReference type="GO" id="GO:0043565">
    <property type="term" value="F:sequence-specific DNA binding"/>
    <property type="evidence" value="ECO:0007669"/>
    <property type="project" value="InterPro"/>
</dbReference>
<comment type="similarity">
    <text evidence="2">Belongs to the bZIP family.</text>
</comment>
<gene>
    <name evidence="11" type="primary">LOC115726974</name>
</gene>
<dbReference type="OrthoDB" id="1928614at2759"/>
<dbReference type="InterPro" id="IPR045314">
    <property type="entry name" value="bZIP_plant_GBF1"/>
</dbReference>
<keyword evidence="3" id="KW-0805">Transcription regulation</keyword>
<evidence type="ECO:0000256" key="5">
    <source>
        <dbReference type="ARBA" id="ARBA00023163"/>
    </source>
</evidence>
<evidence type="ECO:0000313" key="10">
    <source>
        <dbReference type="Proteomes" id="UP000827889"/>
    </source>
</evidence>
<feature type="compositionally biased region" description="Polar residues" evidence="8">
    <location>
        <begin position="357"/>
        <end position="378"/>
    </location>
</feature>
<feature type="region of interest" description="Disordered" evidence="8">
    <location>
        <begin position="1"/>
        <end position="22"/>
    </location>
</feature>
<evidence type="ECO:0000256" key="6">
    <source>
        <dbReference type="ARBA" id="ARBA00023242"/>
    </source>
</evidence>
<dbReference type="Pfam" id="PF00170">
    <property type="entry name" value="bZIP_1"/>
    <property type="match status" value="1"/>
</dbReference>
<protein>
    <submittedName>
        <fullName evidence="11">Uncharacterized protein LOC115726974 isoform X1</fullName>
    </submittedName>
</protein>
<proteinExistence type="inferred from homology"/>
<dbReference type="PROSITE" id="PS50217">
    <property type="entry name" value="BZIP"/>
    <property type="match status" value="1"/>
</dbReference>
<feature type="coiled-coil region" evidence="7">
    <location>
        <begin position="169"/>
        <end position="210"/>
    </location>
</feature>
<dbReference type="SUPFAM" id="SSF57959">
    <property type="entry name" value="Leucine zipper domain"/>
    <property type="match status" value="1"/>
</dbReference>
<dbReference type="InterPro" id="IPR044827">
    <property type="entry name" value="GBF-like"/>
</dbReference>
<keyword evidence="10" id="KW-1185">Reference proteome</keyword>
<feature type="region of interest" description="Disordered" evidence="8">
    <location>
        <begin position="44"/>
        <end position="101"/>
    </location>
</feature>
<accession>A0A8B8MS77</accession>
<keyword evidence="5" id="KW-0804">Transcription</keyword>
<feature type="region of interest" description="Disordered" evidence="8">
    <location>
        <begin position="340"/>
        <end position="430"/>
    </location>
</feature>
<reference evidence="11" key="1">
    <citation type="submission" date="2025-08" db="UniProtKB">
        <authorList>
            <consortium name="RefSeq"/>
        </authorList>
    </citation>
    <scope>IDENTIFICATION</scope>
    <source>
        <tissue evidence="11">Leaf</tissue>
    </source>
</reference>
<evidence type="ECO:0000259" key="9">
    <source>
        <dbReference type="PROSITE" id="PS50217"/>
    </source>
</evidence>
<evidence type="ECO:0000256" key="1">
    <source>
        <dbReference type="ARBA" id="ARBA00004123"/>
    </source>
</evidence>
<dbReference type="PANTHER" id="PTHR45967">
    <property type="entry name" value="G-BOX-BINDING FACTOR 3-RELATED"/>
    <property type="match status" value="1"/>
</dbReference>
<evidence type="ECO:0000256" key="7">
    <source>
        <dbReference type="SAM" id="Coils"/>
    </source>
</evidence>
<dbReference type="GO" id="GO:0003700">
    <property type="term" value="F:DNA-binding transcription factor activity"/>
    <property type="evidence" value="ECO:0007669"/>
    <property type="project" value="InterPro"/>
</dbReference>
<feature type="region of interest" description="Disordered" evidence="8">
    <location>
        <begin position="272"/>
        <end position="295"/>
    </location>
</feature>
<evidence type="ECO:0000256" key="2">
    <source>
        <dbReference type="ARBA" id="ARBA00007163"/>
    </source>
</evidence>
<dbReference type="SMART" id="SM00338">
    <property type="entry name" value="BRLZ"/>
    <property type="match status" value="1"/>
</dbReference>
<dbReference type="Proteomes" id="UP000827889">
    <property type="component" value="Chromosome 7"/>
</dbReference>
<keyword evidence="7" id="KW-0175">Coiled coil</keyword>
<dbReference type="InterPro" id="IPR004827">
    <property type="entry name" value="bZIP"/>
</dbReference>
<organism evidence="10 11">
    <name type="scientific">Rhodamnia argentea</name>
    <dbReference type="NCBI Taxonomy" id="178133"/>
    <lineage>
        <taxon>Eukaryota</taxon>
        <taxon>Viridiplantae</taxon>
        <taxon>Streptophyta</taxon>
        <taxon>Embryophyta</taxon>
        <taxon>Tracheophyta</taxon>
        <taxon>Spermatophyta</taxon>
        <taxon>Magnoliopsida</taxon>
        <taxon>eudicotyledons</taxon>
        <taxon>Gunneridae</taxon>
        <taxon>Pentapetalae</taxon>
        <taxon>rosids</taxon>
        <taxon>malvids</taxon>
        <taxon>Myrtales</taxon>
        <taxon>Myrtaceae</taxon>
        <taxon>Myrtoideae</taxon>
        <taxon>Myrteae</taxon>
        <taxon>Australasian group</taxon>
        <taxon>Rhodamnia</taxon>
    </lineage>
</organism>
<keyword evidence="4" id="KW-0238">DNA-binding</keyword>
<dbReference type="InterPro" id="IPR046347">
    <property type="entry name" value="bZIP_sf"/>
</dbReference>
<evidence type="ECO:0000256" key="3">
    <source>
        <dbReference type="ARBA" id="ARBA00023015"/>
    </source>
</evidence>
<feature type="compositionally biased region" description="Low complexity" evidence="8">
    <location>
        <begin position="77"/>
        <end position="94"/>
    </location>
</feature>
<dbReference type="AlphaFoldDB" id="A0A8B8MS77"/>
<dbReference type="GeneID" id="115726974"/>
<evidence type="ECO:0000256" key="8">
    <source>
        <dbReference type="SAM" id="MobiDB-lite"/>
    </source>
</evidence>